<dbReference type="KEGG" id="cvr:CHLNCDRAFT_25749"/>
<organism evidence="4">
    <name type="scientific">Chlorella variabilis</name>
    <name type="common">Green alga</name>
    <dbReference type="NCBI Taxonomy" id="554065"/>
    <lineage>
        <taxon>Eukaryota</taxon>
        <taxon>Viridiplantae</taxon>
        <taxon>Chlorophyta</taxon>
        <taxon>core chlorophytes</taxon>
        <taxon>Trebouxiophyceae</taxon>
        <taxon>Chlorellales</taxon>
        <taxon>Chlorellaceae</taxon>
        <taxon>Chlorella clade</taxon>
        <taxon>Chlorella</taxon>
    </lineage>
</organism>
<dbReference type="PROSITE" id="PS50086">
    <property type="entry name" value="TBC_RABGAP"/>
    <property type="match status" value="1"/>
</dbReference>
<evidence type="ECO:0000313" key="3">
    <source>
        <dbReference type="EMBL" id="EFN53456.1"/>
    </source>
</evidence>
<evidence type="ECO:0000256" key="1">
    <source>
        <dbReference type="ARBA" id="ARBA00022468"/>
    </source>
</evidence>
<dbReference type="eggNOG" id="KOG1092">
    <property type="taxonomic scope" value="Eukaryota"/>
</dbReference>
<dbReference type="AlphaFoldDB" id="E1ZKX5"/>
<dbReference type="GO" id="GO:0005096">
    <property type="term" value="F:GTPase activator activity"/>
    <property type="evidence" value="ECO:0007669"/>
    <property type="project" value="UniProtKB-KW"/>
</dbReference>
<dbReference type="Proteomes" id="UP000008141">
    <property type="component" value="Unassembled WGS sequence"/>
</dbReference>
<reference evidence="3 4" key="1">
    <citation type="journal article" date="2010" name="Plant Cell">
        <title>The Chlorella variabilis NC64A genome reveals adaptation to photosymbiosis, coevolution with viruses, and cryptic sex.</title>
        <authorList>
            <person name="Blanc G."/>
            <person name="Duncan G."/>
            <person name="Agarkova I."/>
            <person name="Borodovsky M."/>
            <person name="Gurnon J."/>
            <person name="Kuo A."/>
            <person name="Lindquist E."/>
            <person name="Lucas S."/>
            <person name="Pangilinan J."/>
            <person name="Polle J."/>
            <person name="Salamov A."/>
            <person name="Terry A."/>
            <person name="Yamada T."/>
            <person name="Dunigan D.D."/>
            <person name="Grigoriev I.V."/>
            <person name="Claverie J.M."/>
            <person name="Van Etten J.L."/>
        </authorList>
    </citation>
    <scope>NUCLEOTIDE SEQUENCE [LARGE SCALE GENOMIC DNA]</scope>
    <source>
        <strain evidence="3 4">NC64A</strain>
    </source>
</reference>
<evidence type="ECO:0000259" key="2">
    <source>
        <dbReference type="PROSITE" id="PS50086"/>
    </source>
</evidence>
<proteinExistence type="predicted"/>
<dbReference type="STRING" id="554065.E1ZKX5"/>
<dbReference type="FunFam" id="1.10.10.750:FF:000007">
    <property type="entry name" value="TBC1 domain family member"/>
    <property type="match status" value="1"/>
</dbReference>
<dbReference type="PANTHER" id="PTHR22957">
    <property type="entry name" value="TBC1 DOMAIN FAMILY MEMBER GTPASE-ACTIVATING PROTEIN"/>
    <property type="match status" value="1"/>
</dbReference>
<name>E1ZKX5_CHLVA</name>
<protein>
    <recommendedName>
        <fullName evidence="2">Rab-GAP TBC domain-containing protein</fullName>
    </recommendedName>
</protein>
<dbReference type="FunCoup" id="E1ZKX5">
    <property type="interactions" value="1995"/>
</dbReference>
<dbReference type="PANTHER" id="PTHR22957:SF26">
    <property type="entry name" value="LD44506P"/>
    <property type="match status" value="1"/>
</dbReference>
<keyword evidence="1" id="KW-0343">GTPase activation</keyword>
<dbReference type="InterPro" id="IPR035969">
    <property type="entry name" value="Rab-GAP_TBC_sf"/>
</dbReference>
<dbReference type="OrthoDB" id="26371at2759"/>
<dbReference type="Gene3D" id="1.10.8.270">
    <property type="entry name" value="putative rabgap domain of human tbc1 domain family member 14 like domains"/>
    <property type="match status" value="1"/>
</dbReference>
<dbReference type="Gene3D" id="1.10.472.80">
    <property type="entry name" value="Ypt/Rab-GAP domain of gyp1p, domain 3"/>
    <property type="match status" value="1"/>
</dbReference>
<sequence length="331" mass="38263">LRSMSSTRVTKFKRLLDEQVVDLEALREIAWSGIPPALRPVCWRLLLGYLPPNRERRMQILARKRREYRDLVPDYYEQAASGQDQSGEELGALRQVAVDVPRTAPGVAFFHQPQIQKSLERILYIWGIRHPASGYVQGINDLVTPFMYVFMGEHMQGPLEGWSVAGLADTVLLDVEADCYWCLCKLLDGIQDHYTYAQPGIQRCVFHTQELVRRVEEPLAAHLEAEGLQFIQFAFRWVNCLLLREVPFALSIRLWDTYLCEGSQLRDFLAYTLAAFLLSWSSQLQQLEFQELIMFLQKPPTAAWSEKDIEMVLSRAYMWRVSFKGAASHFL</sequence>
<dbReference type="RefSeq" id="XP_005845558.1">
    <property type="nucleotide sequence ID" value="XM_005845496.1"/>
</dbReference>
<dbReference type="Pfam" id="PF00566">
    <property type="entry name" value="RabGAP-TBC"/>
    <property type="match status" value="1"/>
</dbReference>
<dbReference type="SMART" id="SM00164">
    <property type="entry name" value="TBC"/>
    <property type="match status" value="1"/>
</dbReference>
<evidence type="ECO:0000313" key="4">
    <source>
        <dbReference type="Proteomes" id="UP000008141"/>
    </source>
</evidence>
<dbReference type="SUPFAM" id="SSF47923">
    <property type="entry name" value="Ypt/Rab-GAP domain of gyp1p"/>
    <property type="match status" value="2"/>
</dbReference>
<dbReference type="InParanoid" id="E1ZKX5"/>
<dbReference type="FunFam" id="1.10.472.80:FF:000001">
    <property type="entry name" value="TBC1 domain family member 22B"/>
    <property type="match status" value="1"/>
</dbReference>
<keyword evidence="4" id="KW-1185">Reference proteome</keyword>
<feature type="domain" description="Rab-GAP TBC" evidence="2">
    <location>
        <begin position="33"/>
        <end position="262"/>
    </location>
</feature>
<accession>E1ZKX5</accession>
<dbReference type="FunFam" id="1.10.8.270:FF:000004">
    <property type="entry name" value="TBC1 domain family, member 22B"/>
    <property type="match status" value="1"/>
</dbReference>
<feature type="non-terminal residue" evidence="3">
    <location>
        <position position="1"/>
    </location>
</feature>
<dbReference type="OMA" id="SCYNIFN"/>
<dbReference type="EMBL" id="GL433851">
    <property type="protein sequence ID" value="EFN53456.1"/>
    <property type="molecule type" value="Genomic_DNA"/>
</dbReference>
<dbReference type="InterPro" id="IPR000195">
    <property type="entry name" value="Rab-GAP-TBC_dom"/>
</dbReference>
<dbReference type="Gene3D" id="1.10.10.750">
    <property type="entry name" value="Ypt/Rab-GAP domain of gyp1p, domain 1"/>
    <property type="match status" value="1"/>
</dbReference>
<dbReference type="GeneID" id="17353017"/>
<dbReference type="GO" id="GO:0071889">
    <property type="term" value="F:14-3-3 protein binding"/>
    <property type="evidence" value="ECO:0007669"/>
    <property type="project" value="UniProtKB-ARBA"/>
</dbReference>
<gene>
    <name evidence="3" type="ORF">CHLNCDRAFT_25749</name>
</gene>